<keyword evidence="7 8" id="KW-0472">Membrane</keyword>
<feature type="transmembrane region" description="Helical" evidence="8">
    <location>
        <begin position="136"/>
        <end position="157"/>
    </location>
</feature>
<comment type="subcellular location">
    <subcellularLocation>
        <location evidence="1">Cell membrane</location>
    </subcellularLocation>
</comment>
<keyword evidence="5 8" id="KW-1133">Transmembrane helix</keyword>
<dbReference type="Proteomes" id="UP000199385">
    <property type="component" value="Chromosome I"/>
</dbReference>
<dbReference type="Pfam" id="PF18967">
    <property type="entry name" value="PycTM"/>
    <property type="match status" value="1"/>
</dbReference>
<evidence type="ECO:0000256" key="2">
    <source>
        <dbReference type="ARBA" id="ARBA00022475"/>
    </source>
</evidence>
<feature type="transmembrane region" description="Helical" evidence="8">
    <location>
        <begin position="48"/>
        <end position="69"/>
    </location>
</feature>
<name>A0A1A8ZPZ6_9ACTN</name>
<evidence type="ECO:0000256" key="7">
    <source>
        <dbReference type="ARBA" id="ARBA00023136"/>
    </source>
</evidence>
<organism evidence="10 11">
    <name type="scientific">Micromonospora auratinigra</name>
    <dbReference type="NCBI Taxonomy" id="261654"/>
    <lineage>
        <taxon>Bacteria</taxon>
        <taxon>Bacillati</taxon>
        <taxon>Actinomycetota</taxon>
        <taxon>Actinomycetes</taxon>
        <taxon>Micromonosporales</taxon>
        <taxon>Micromonosporaceae</taxon>
        <taxon>Micromonospora</taxon>
    </lineage>
</organism>
<keyword evidence="2" id="KW-1003">Cell membrane</keyword>
<keyword evidence="4" id="KW-0547">Nucleotide-binding</keyword>
<dbReference type="InterPro" id="IPR043760">
    <property type="entry name" value="PycTM_dom"/>
</dbReference>
<dbReference type="GO" id="GO:0005886">
    <property type="term" value="C:plasma membrane"/>
    <property type="evidence" value="ECO:0007669"/>
    <property type="project" value="UniProtKB-SubCell"/>
</dbReference>
<evidence type="ECO:0000256" key="1">
    <source>
        <dbReference type="ARBA" id="ARBA00004236"/>
    </source>
</evidence>
<reference evidence="11" key="1">
    <citation type="submission" date="2016-06" db="EMBL/GenBank/DDBJ databases">
        <authorList>
            <person name="Varghese N."/>
            <person name="Submissions Spin"/>
        </authorList>
    </citation>
    <scope>NUCLEOTIDE SEQUENCE [LARGE SCALE GENOMIC DNA]</scope>
    <source>
        <strain evidence="11">DSM 44815</strain>
    </source>
</reference>
<evidence type="ECO:0000313" key="11">
    <source>
        <dbReference type="Proteomes" id="UP000199385"/>
    </source>
</evidence>
<protein>
    <recommendedName>
        <fullName evidence="9">Pycsar effector protein domain-containing protein</fullName>
    </recommendedName>
</protein>
<dbReference type="AlphaFoldDB" id="A0A1A8ZPZ6"/>
<dbReference type="PATRIC" id="fig|261654.4.peg.3340"/>
<dbReference type="GO" id="GO:0051607">
    <property type="term" value="P:defense response to virus"/>
    <property type="evidence" value="ECO:0007669"/>
    <property type="project" value="UniProtKB-KW"/>
</dbReference>
<keyword evidence="6" id="KW-0051">Antiviral defense</keyword>
<evidence type="ECO:0000256" key="4">
    <source>
        <dbReference type="ARBA" id="ARBA00022741"/>
    </source>
</evidence>
<evidence type="ECO:0000256" key="8">
    <source>
        <dbReference type="SAM" id="Phobius"/>
    </source>
</evidence>
<evidence type="ECO:0000256" key="5">
    <source>
        <dbReference type="ARBA" id="ARBA00022989"/>
    </source>
</evidence>
<feature type="domain" description="Pycsar effector protein" evidence="9">
    <location>
        <begin position="2"/>
        <end position="154"/>
    </location>
</feature>
<accession>A0A1A8ZPZ6</accession>
<evidence type="ECO:0000256" key="6">
    <source>
        <dbReference type="ARBA" id="ARBA00023118"/>
    </source>
</evidence>
<dbReference type="STRING" id="261654.GA0070611_3291"/>
<dbReference type="GO" id="GO:0000166">
    <property type="term" value="F:nucleotide binding"/>
    <property type="evidence" value="ECO:0007669"/>
    <property type="project" value="UniProtKB-KW"/>
</dbReference>
<evidence type="ECO:0000259" key="9">
    <source>
        <dbReference type="Pfam" id="PF18967"/>
    </source>
</evidence>
<evidence type="ECO:0000313" key="10">
    <source>
        <dbReference type="EMBL" id="SBT46178.1"/>
    </source>
</evidence>
<feature type="transmembrane region" description="Helical" evidence="8">
    <location>
        <begin position="16"/>
        <end position="36"/>
    </location>
</feature>
<sequence length="159" mass="17315">MLQNVNEWLRHADTKASLVLTLDGALIGLIALRVQGREEFERQPATTVLLLLALGLLAASLVATVLAVAPRTKITGQHWSLLHFGHVGERFEARESEFVTEFVALLGDPDALRREVGSQVWANSIVGRRKYRHLSWGIRCAAGAILLIGLASVVGPFTA</sequence>
<dbReference type="EMBL" id="LT594323">
    <property type="protein sequence ID" value="SBT46178.1"/>
    <property type="molecule type" value="Genomic_DNA"/>
</dbReference>
<gene>
    <name evidence="10" type="ORF">GA0070611_3291</name>
</gene>
<keyword evidence="11" id="KW-1185">Reference proteome</keyword>
<proteinExistence type="predicted"/>
<keyword evidence="3 8" id="KW-0812">Transmembrane</keyword>
<evidence type="ECO:0000256" key="3">
    <source>
        <dbReference type="ARBA" id="ARBA00022692"/>
    </source>
</evidence>